<accession>A0ABP9B5P3</accession>
<keyword evidence="3" id="KW-1185">Reference proteome</keyword>
<dbReference type="EMBL" id="BAABKP010000001">
    <property type="protein sequence ID" value="GAA4790763.1"/>
    <property type="molecule type" value="Genomic_DNA"/>
</dbReference>
<dbReference type="Gene3D" id="3.40.50.300">
    <property type="entry name" value="P-loop containing nucleotide triphosphate hydrolases"/>
    <property type="match status" value="2"/>
</dbReference>
<sequence length="1005" mass="114490">MAKTGTEWSIWDLHVHTPASIHQHYAGDNESSWEKFFSDIENLDENFKVIGINDYWILDGYERVLRAHNEGRMSNIELFLPVIEMRLSHFGGSKNSLSRVNLHVIFNNTLAPGQIRNQFLSRIESKYKLSPNNTEEQWNAVIDKDSIIDLGKQIKAQVPSEKLVDYGSDLQEGFNNLNTTLKSVEEALDNSFLRGNYLLGIGKSEWSSIKWNGQSIAEKKNLINTSDFIFSAYIDNSNWANEVESFKRHNITHKILDCSDAHYNAESSESMRIGNCSTWINTITTFEGLKYALSEFDRRVFVGSLPKSIRKIRESPNQFINKIEIKSDNPDLELFNHNLKLNPGFVAIVGNKGQGKSALLDCIALAGNSNRNSDFAFLNKKRFLSPHSKSKADRYTAKLTWKNGIERSVALNEEFDTSTEVKVEYLPQMFVERVCNYQVTEAEAFESELKNILFTHIKTQDRENKSDFDELLESKTKVFQERISSLRGNLLKIIDDYQKNVSFKWDNKETDLSSILNTKKADLKNINQSISELKNEISVLSNSTDTNQSDISNNVSSKISDISKTVSQIKEKIESKKKLKLEYIHNISTSKERLTSMTAFAERLVKIENQVHKINTDYQEISDSSENIAYIEIKNEVINSLIEKTKKATDALEKKVYEINAEMDELEIRLNTQENQLRMLDGERQAKIEDLNLLENRKDLIIGSKQQPGSIKEIEGRLLRLESIPGTLSKIEKDLINISSEIHHTIRQQSEFVKSLYQPAAEYIEGIPILSDIGLEFSTEIVSKNIWDTLLGLINKNKSSLFEEWASEIYENLDVSDFNNINLVLRELITRINSFRGDGGGDSRDPRDVFNRGTSLSDFLMTILNLDWLGVRFGITGHGLPLSHLSPGQRGLILTMFYLVVDLRNTPLLLDQPEENLDNETIASNLVPALHFASGRRQTIVVTHNANLAIVGDADQIIHCHSDGQRFYIDSGCIAEFNIADTSINILEGTRTAFDNRRIKYDKFV</sequence>
<dbReference type="InterPro" id="IPR027417">
    <property type="entry name" value="P-loop_NTPase"/>
</dbReference>
<dbReference type="SUPFAM" id="SSF52540">
    <property type="entry name" value="P-loop containing nucleoside triphosphate hydrolases"/>
    <property type="match status" value="2"/>
</dbReference>
<dbReference type="Proteomes" id="UP001500187">
    <property type="component" value="Unassembled WGS sequence"/>
</dbReference>
<dbReference type="NCBIfam" id="NF045780">
    <property type="entry name" value="TrlF_fam_ATP"/>
    <property type="match status" value="1"/>
</dbReference>
<reference evidence="3" key="1">
    <citation type="journal article" date="2019" name="Int. J. Syst. Evol. Microbiol.">
        <title>The Global Catalogue of Microorganisms (GCM) 10K type strain sequencing project: providing services to taxonomists for standard genome sequencing and annotation.</title>
        <authorList>
            <consortium name="The Broad Institute Genomics Platform"/>
            <consortium name="The Broad Institute Genome Sequencing Center for Infectious Disease"/>
            <person name="Wu L."/>
            <person name="Ma J."/>
        </authorList>
    </citation>
    <scope>NUCLEOTIDE SEQUENCE [LARGE SCALE GENOMIC DNA]</scope>
    <source>
        <strain evidence="3">JCM 18541</strain>
    </source>
</reference>
<dbReference type="RefSeq" id="WP_345444578.1">
    <property type="nucleotide sequence ID" value="NZ_BAABKP010000001.1"/>
</dbReference>
<evidence type="ECO:0000313" key="3">
    <source>
        <dbReference type="Proteomes" id="UP001500187"/>
    </source>
</evidence>
<feature type="coiled-coil region" evidence="1">
    <location>
        <begin position="516"/>
        <end position="543"/>
    </location>
</feature>
<organism evidence="2 3">
    <name type="scientific">Rothia endophytica</name>
    <dbReference type="NCBI Taxonomy" id="1324766"/>
    <lineage>
        <taxon>Bacteria</taxon>
        <taxon>Bacillati</taxon>
        <taxon>Actinomycetota</taxon>
        <taxon>Actinomycetes</taxon>
        <taxon>Micrococcales</taxon>
        <taxon>Micrococcaceae</taxon>
        <taxon>Rothia</taxon>
    </lineage>
</organism>
<evidence type="ECO:0000313" key="2">
    <source>
        <dbReference type="EMBL" id="GAA4790763.1"/>
    </source>
</evidence>
<dbReference type="CDD" id="cd00267">
    <property type="entry name" value="ABC_ATPase"/>
    <property type="match status" value="1"/>
</dbReference>
<protein>
    <submittedName>
        <fullName evidence="2">AAA family ATPase</fullName>
    </submittedName>
</protein>
<proteinExistence type="predicted"/>
<dbReference type="InterPro" id="IPR054787">
    <property type="entry name" value="TrlF_ATPase"/>
</dbReference>
<feature type="coiled-coil region" evidence="1">
    <location>
        <begin position="649"/>
        <end position="683"/>
    </location>
</feature>
<evidence type="ECO:0000256" key="1">
    <source>
        <dbReference type="SAM" id="Coils"/>
    </source>
</evidence>
<name>A0ABP9B5P3_9MICC</name>
<keyword evidence="1" id="KW-0175">Coiled coil</keyword>
<gene>
    <name evidence="2" type="ORF">GCM10023352_06000</name>
</gene>
<comment type="caution">
    <text evidence="2">The sequence shown here is derived from an EMBL/GenBank/DDBJ whole genome shotgun (WGS) entry which is preliminary data.</text>
</comment>